<feature type="transmembrane region" description="Helical" evidence="1">
    <location>
        <begin position="94"/>
        <end position="116"/>
    </location>
</feature>
<feature type="transmembrane region" description="Helical" evidence="1">
    <location>
        <begin position="164"/>
        <end position="182"/>
    </location>
</feature>
<comment type="caution">
    <text evidence="2">The sequence shown here is derived from an EMBL/GenBank/DDBJ whole genome shotgun (WGS) entry which is preliminary data.</text>
</comment>
<keyword evidence="1" id="KW-1133">Transmembrane helix</keyword>
<feature type="transmembrane region" description="Helical" evidence="1">
    <location>
        <begin position="16"/>
        <end position="37"/>
    </location>
</feature>
<evidence type="ECO:0000313" key="3">
    <source>
        <dbReference type="Proteomes" id="UP000196258"/>
    </source>
</evidence>
<protein>
    <submittedName>
        <fullName evidence="2">Uncharacterized protein</fullName>
    </submittedName>
</protein>
<evidence type="ECO:0000256" key="1">
    <source>
        <dbReference type="SAM" id="Phobius"/>
    </source>
</evidence>
<proteinExistence type="predicted"/>
<accession>A0A1Y4QG65</accession>
<feature type="transmembrane region" description="Helical" evidence="1">
    <location>
        <begin position="43"/>
        <end position="65"/>
    </location>
</feature>
<dbReference type="RefSeq" id="WP_087257636.1">
    <property type="nucleotide sequence ID" value="NZ_NFLB01000013.1"/>
</dbReference>
<evidence type="ECO:0000313" key="2">
    <source>
        <dbReference type="EMBL" id="OUQ04259.1"/>
    </source>
</evidence>
<feature type="transmembrane region" description="Helical" evidence="1">
    <location>
        <begin position="209"/>
        <end position="231"/>
    </location>
</feature>
<keyword evidence="1" id="KW-0812">Transmembrane</keyword>
<name>A0A1Y4QG65_9FIRM</name>
<dbReference type="AlphaFoldDB" id="A0A1Y4QG65"/>
<feature type="transmembrane region" description="Helical" evidence="1">
    <location>
        <begin position="136"/>
        <end position="157"/>
    </location>
</feature>
<reference evidence="3" key="1">
    <citation type="submission" date="2017-04" db="EMBL/GenBank/DDBJ databases">
        <title>Function of individual gut microbiota members based on whole genome sequencing of pure cultures obtained from chicken caecum.</title>
        <authorList>
            <person name="Medvecky M."/>
            <person name="Cejkova D."/>
            <person name="Polansky O."/>
            <person name="Karasova D."/>
            <person name="Kubasova T."/>
            <person name="Cizek A."/>
            <person name="Rychlik I."/>
        </authorList>
    </citation>
    <scope>NUCLEOTIDE SEQUENCE [LARGE SCALE GENOMIC DNA]</scope>
    <source>
        <strain evidence="3">An149</strain>
    </source>
</reference>
<dbReference type="EMBL" id="NFLB01000013">
    <property type="protein sequence ID" value="OUQ04259.1"/>
    <property type="molecule type" value="Genomic_DNA"/>
</dbReference>
<keyword evidence="1" id="KW-0472">Membrane</keyword>
<gene>
    <name evidence="2" type="ORF">B5E91_11225</name>
</gene>
<dbReference type="Proteomes" id="UP000196258">
    <property type="component" value="Unassembled WGS sequence"/>
</dbReference>
<sequence>MIRAFKIELQAQMNTWILPAIILVLVLFSSISIFTGVYPNQEIFIASICGDTMVLLMAGAMYVGISTISDYSNGFIKHYLVSGVKRVDIIIGKYLSFILGCILILFLYPILSYLLSYFSFGGDQFFSYLLQLLSNIFMIAPFYIMMYTLFFALAILIRKEAIVVGVNIALSVALAIFPQRFLADLEILKYTPTIQIQMLCQNLDFDTTYLVLLLLGTLFCIFILYIVIQLFKRIEF</sequence>
<organism evidence="2 3">
    <name type="scientific">Thomasclavelia spiroformis</name>
    <dbReference type="NCBI Taxonomy" id="29348"/>
    <lineage>
        <taxon>Bacteria</taxon>
        <taxon>Bacillati</taxon>
        <taxon>Bacillota</taxon>
        <taxon>Erysipelotrichia</taxon>
        <taxon>Erysipelotrichales</taxon>
        <taxon>Coprobacillaceae</taxon>
        <taxon>Thomasclavelia</taxon>
    </lineage>
</organism>